<dbReference type="GO" id="GO:0004844">
    <property type="term" value="F:uracil DNA N-glycosylase activity"/>
    <property type="evidence" value="ECO:0007669"/>
    <property type="project" value="TreeGrafter"/>
</dbReference>
<protein>
    <submittedName>
        <fullName evidence="5">G/U mismatch-specific DNA glycosylase Mug</fullName>
    </submittedName>
</protein>
<dbReference type="Proteomes" id="UP000031524">
    <property type="component" value="Chromosome"/>
</dbReference>
<gene>
    <name evidence="5" type="ORF">B842_05655</name>
</gene>
<dbReference type="PANTHER" id="PTHR12159:SF9">
    <property type="entry name" value="G_T MISMATCH-SPECIFIC THYMINE DNA GLYCOSYLASE"/>
    <property type="match status" value="1"/>
</dbReference>
<dbReference type="InterPro" id="IPR005122">
    <property type="entry name" value="Uracil-DNA_glycosylase-like"/>
</dbReference>
<dbReference type="RefSeq" id="WP_052437776.1">
    <property type="nucleotide sequence ID" value="NZ_BCSU01000002.1"/>
</dbReference>
<dbReference type="EMBL" id="CP005286">
    <property type="protein sequence ID" value="AJE32980.1"/>
    <property type="molecule type" value="Genomic_DNA"/>
</dbReference>
<dbReference type="STRING" id="1223515.B842_05655"/>
<organism evidence="5 6">
    <name type="scientific">Corynebacterium humireducens NBRC 106098 = DSM 45392</name>
    <dbReference type="NCBI Taxonomy" id="1223515"/>
    <lineage>
        <taxon>Bacteria</taxon>
        <taxon>Bacillati</taxon>
        <taxon>Actinomycetota</taxon>
        <taxon>Actinomycetes</taxon>
        <taxon>Mycobacteriales</taxon>
        <taxon>Corynebacteriaceae</taxon>
        <taxon>Corynebacterium</taxon>
    </lineage>
</organism>
<dbReference type="PANTHER" id="PTHR12159">
    <property type="entry name" value="G/T AND G/U MISMATCH-SPECIFIC DNA GLYCOSYLASE"/>
    <property type="match status" value="1"/>
</dbReference>
<evidence type="ECO:0000313" key="6">
    <source>
        <dbReference type="Proteomes" id="UP000031524"/>
    </source>
</evidence>
<evidence type="ECO:0000256" key="1">
    <source>
        <dbReference type="ARBA" id="ARBA00022763"/>
    </source>
</evidence>
<proteinExistence type="predicted"/>
<dbReference type="CDD" id="cd10028">
    <property type="entry name" value="UDG-F2_TDG_MUG"/>
    <property type="match status" value="1"/>
</dbReference>
<dbReference type="OrthoDB" id="9799921at2"/>
<evidence type="ECO:0000256" key="3">
    <source>
        <dbReference type="ARBA" id="ARBA00023204"/>
    </source>
</evidence>
<dbReference type="Pfam" id="PF03167">
    <property type="entry name" value="UDG"/>
    <property type="match status" value="1"/>
</dbReference>
<keyword evidence="2" id="KW-0378">Hydrolase</keyword>
<dbReference type="InterPro" id="IPR036895">
    <property type="entry name" value="Uracil-DNA_glycosylase-like_sf"/>
</dbReference>
<accession>A0A0B5D291</accession>
<evidence type="ECO:0000313" key="5">
    <source>
        <dbReference type="EMBL" id="AJE32980.1"/>
    </source>
</evidence>
<keyword evidence="1" id="KW-0227">DNA damage</keyword>
<dbReference type="KEGG" id="chm:B842_05655"/>
<name>A0A0B5D291_9CORY</name>
<dbReference type="Gene3D" id="3.40.470.10">
    <property type="entry name" value="Uracil-DNA glycosylase-like domain"/>
    <property type="match status" value="1"/>
</dbReference>
<evidence type="ECO:0000256" key="2">
    <source>
        <dbReference type="ARBA" id="ARBA00022801"/>
    </source>
</evidence>
<dbReference type="GO" id="GO:0006285">
    <property type="term" value="P:base-excision repair, AP site formation"/>
    <property type="evidence" value="ECO:0007669"/>
    <property type="project" value="InterPro"/>
</dbReference>
<dbReference type="GO" id="GO:0008263">
    <property type="term" value="F:pyrimidine-specific mismatch base pair DNA N-glycosylase activity"/>
    <property type="evidence" value="ECO:0007669"/>
    <property type="project" value="TreeGrafter"/>
</dbReference>
<dbReference type="InterPro" id="IPR015637">
    <property type="entry name" value="MUG/TDG"/>
</dbReference>
<dbReference type="AlphaFoldDB" id="A0A0B5D291"/>
<evidence type="ECO:0000259" key="4">
    <source>
        <dbReference type="Pfam" id="PF03167"/>
    </source>
</evidence>
<dbReference type="SUPFAM" id="SSF52141">
    <property type="entry name" value="Uracil-DNA glycosylase-like"/>
    <property type="match status" value="1"/>
</dbReference>
<dbReference type="HOGENOM" id="CLU_042829_3_0_11"/>
<reference evidence="5 6" key="1">
    <citation type="submission" date="2013-04" db="EMBL/GenBank/DDBJ databases">
        <title>Complete genome sequence of Corynebacterium humireducens DSM 45392(T), isolated from a wastewater-fed microbial fuel cell.</title>
        <authorList>
            <person name="Ruckert C."/>
            <person name="Albersmeier A."/>
            <person name="Kalinowski J."/>
        </authorList>
    </citation>
    <scope>NUCLEOTIDE SEQUENCE [LARGE SCALE GENOMIC DNA]</scope>
    <source>
        <strain evidence="6">MFC-5</strain>
    </source>
</reference>
<feature type="domain" description="Uracil-DNA glycosylase-like" evidence="4">
    <location>
        <begin position="8"/>
        <end position="174"/>
    </location>
</feature>
<sequence length="177" mass="19189">MRDLHLDTCRLLVVGINPGLVSERVDAPFARPGNRFWPALHAAGITETLVDARDGLTAAHHAELLRRGLGFTNVVPRATAVASELTREEYLAGGAVLAEKVAAQRAARGGPRIVMVAGIGAYRLAFRRPRARVGRQEETIGGAETWVVPNPSGLNAHETVDSLARAYREVWDRLQTP</sequence>
<keyword evidence="6" id="KW-1185">Reference proteome</keyword>
<keyword evidence="3" id="KW-0234">DNA repair</keyword>